<name>A0A834WA53_9FABA</name>
<dbReference type="Pfam" id="PF20067">
    <property type="entry name" value="SSL_N"/>
    <property type="match status" value="1"/>
</dbReference>
<comment type="subcellular location">
    <subcellularLocation>
        <location evidence="1">Vacuole</location>
    </subcellularLocation>
</comment>
<evidence type="ECO:0000313" key="8">
    <source>
        <dbReference type="Proteomes" id="UP000634136"/>
    </source>
</evidence>
<sequence length="398" mass="44360">MSDSNRRLAKPTSSSSSWNFPVFFAVLLPIALAAVVFRLEPFEPAEYPAEELTGRVVRVPATNGNIGRVWESVGKGDLVGPEDLVYDREEGVIYTGCWDGWIKRVTVNDSVVESLVNTGGRPLGLALPNNGELIVADSYKGLLRITKEGAVEVLTDEVDGLKFKLTDGVDVAKDGTIYFTDASYKYSFKEFIYDILEGKPHGRFISYDPSTKQTTLLASNLYFANGVAVSPDQQFVLFCETLLRRCKKYYIEGPKKGSIETFIADLPGFPDNIHYDGEGQYWIGLSSSPTFSWDLAMKYPFIRKALAIITSKSEARTKGIWIFQPSSSSSSSDEWWWEHNPVSAGSRWSPSPETQMWGFPTPQNSCGNNILDSLFGEALNFKVKMVVLEKEVLCNWVP</sequence>
<organism evidence="7 8">
    <name type="scientific">Senna tora</name>
    <dbReference type="NCBI Taxonomy" id="362788"/>
    <lineage>
        <taxon>Eukaryota</taxon>
        <taxon>Viridiplantae</taxon>
        <taxon>Streptophyta</taxon>
        <taxon>Embryophyta</taxon>
        <taxon>Tracheophyta</taxon>
        <taxon>Spermatophyta</taxon>
        <taxon>Magnoliopsida</taxon>
        <taxon>eudicotyledons</taxon>
        <taxon>Gunneridae</taxon>
        <taxon>Pentapetalae</taxon>
        <taxon>rosids</taxon>
        <taxon>fabids</taxon>
        <taxon>Fabales</taxon>
        <taxon>Fabaceae</taxon>
        <taxon>Caesalpinioideae</taxon>
        <taxon>Cassia clade</taxon>
        <taxon>Senna</taxon>
    </lineage>
</organism>
<evidence type="ECO:0000256" key="1">
    <source>
        <dbReference type="ARBA" id="ARBA00004116"/>
    </source>
</evidence>
<dbReference type="GO" id="GO:0012505">
    <property type="term" value="C:endomembrane system"/>
    <property type="evidence" value="ECO:0007669"/>
    <property type="project" value="TreeGrafter"/>
</dbReference>
<dbReference type="AlphaFoldDB" id="A0A834WA53"/>
<dbReference type="InterPro" id="IPR011042">
    <property type="entry name" value="6-blade_b-propeller_TolB-like"/>
</dbReference>
<keyword evidence="5" id="KW-0325">Glycoprotein</keyword>
<evidence type="ECO:0000313" key="7">
    <source>
        <dbReference type="EMBL" id="KAF7809599.1"/>
    </source>
</evidence>
<comment type="caution">
    <text evidence="7">The sequence shown here is derived from an EMBL/GenBank/DDBJ whole genome shotgun (WGS) entry which is preliminary data.</text>
</comment>
<evidence type="ECO:0000259" key="6">
    <source>
        <dbReference type="Pfam" id="PF03088"/>
    </source>
</evidence>
<dbReference type="InterPro" id="IPR018119">
    <property type="entry name" value="Strictosidine_synth_cons-reg"/>
</dbReference>
<dbReference type="SUPFAM" id="SSF63829">
    <property type="entry name" value="Calcium-dependent phosphotriesterase"/>
    <property type="match status" value="1"/>
</dbReference>
<proteinExistence type="inferred from homology"/>
<evidence type="ECO:0000256" key="3">
    <source>
        <dbReference type="ARBA" id="ARBA00022553"/>
    </source>
</evidence>
<dbReference type="GO" id="GO:0005773">
    <property type="term" value="C:vacuole"/>
    <property type="evidence" value="ECO:0007669"/>
    <property type="project" value="UniProtKB-SubCell"/>
</dbReference>
<evidence type="ECO:0000256" key="5">
    <source>
        <dbReference type="ARBA" id="ARBA00023180"/>
    </source>
</evidence>
<reference evidence="7" key="1">
    <citation type="submission" date="2020-09" db="EMBL/GenBank/DDBJ databases">
        <title>Genome-Enabled Discovery of Anthraquinone Biosynthesis in Senna tora.</title>
        <authorList>
            <person name="Kang S.-H."/>
            <person name="Pandey R.P."/>
            <person name="Lee C.-M."/>
            <person name="Sim J.-S."/>
            <person name="Jeong J.-T."/>
            <person name="Choi B.-S."/>
            <person name="Jung M."/>
            <person name="Ginzburg D."/>
            <person name="Zhao K."/>
            <person name="Won S.Y."/>
            <person name="Oh T.-J."/>
            <person name="Yu Y."/>
            <person name="Kim N.-H."/>
            <person name="Lee O.R."/>
            <person name="Lee T.-H."/>
            <person name="Bashyal P."/>
            <person name="Kim T.-S."/>
            <person name="Lee W.-H."/>
            <person name="Kawkins C."/>
            <person name="Kim C.-K."/>
            <person name="Kim J.S."/>
            <person name="Ahn B.O."/>
            <person name="Rhee S.Y."/>
            <person name="Sohng J.K."/>
        </authorList>
    </citation>
    <scope>NUCLEOTIDE SEQUENCE</scope>
    <source>
        <tissue evidence="7">Leaf</tissue>
    </source>
</reference>
<dbReference type="EMBL" id="JAAIUW010000011">
    <property type="protein sequence ID" value="KAF7809599.1"/>
    <property type="molecule type" value="Genomic_DNA"/>
</dbReference>
<dbReference type="PANTHER" id="PTHR10426:SF88">
    <property type="entry name" value="ADIPOCYTE PLASMA MEMBRANE-ASSOCIATED PROTEIN HEMOMUCIN-RELATED"/>
    <property type="match status" value="1"/>
</dbReference>
<dbReference type="Proteomes" id="UP000634136">
    <property type="component" value="Unassembled WGS sequence"/>
</dbReference>
<feature type="domain" description="Strictosidine synthase conserved region" evidence="6">
    <location>
        <begin position="167"/>
        <end position="253"/>
    </location>
</feature>
<keyword evidence="8" id="KW-1185">Reference proteome</keyword>
<dbReference type="GO" id="GO:0016787">
    <property type="term" value="F:hydrolase activity"/>
    <property type="evidence" value="ECO:0007669"/>
    <property type="project" value="TreeGrafter"/>
</dbReference>
<keyword evidence="3" id="KW-0597">Phosphoprotein</keyword>
<comment type="similarity">
    <text evidence="2">Belongs to the strictosidine synthase family.</text>
</comment>
<dbReference type="PANTHER" id="PTHR10426">
    <property type="entry name" value="STRICTOSIDINE SYNTHASE-RELATED"/>
    <property type="match status" value="1"/>
</dbReference>
<dbReference type="Gene3D" id="2.120.10.30">
    <property type="entry name" value="TolB, C-terminal domain"/>
    <property type="match status" value="1"/>
</dbReference>
<dbReference type="OrthoDB" id="5307922at2759"/>
<accession>A0A834WA53</accession>
<dbReference type="Pfam" id="PF03088">
    <property type="entry name" value="Str_synth"/>
    <property type="match status" value="1"/>
</dbReference>
<evidence type="ECO:0000256" key="4">
    <source>
        <dbReference type="ARBA" id="ARBA00022554"/>
    </source>
</evidence>
<protein>
    <submittedName>
        <fullName evidence="7">Protein STRICTOSIDINE SYNTHASE-LIKE 6-like</fullName>
    </submittedName>
</protein>
<gene>
    <name evidence="7" type="ORF">G2W53_036342</name>
</gene>
<evidence type="ECO:0000256" key="2">
    <source>
        <dbReference type="ARBA" id="ARBA00009191"/>
    </source>
</evidence>
<keyword evidence="4" id="KW-0926">Vacuole</keyword>